<protein>
    <submittedName>
        <fullName evidence="1">Uncharacterized protein</fullName>
    </submittedName>
</protein>
<reference evidence="1" key="1">
    <citation type="journal article" date="2014" name="Front. Microbiol.">
        <title>High frequency of phylogenetically diverse reductive dehalogenase-homologous genes in deep subseafloor sedimentary metagenomes.</title>
        <authorList>
            <person name="Kawai M."/>
            <person name="Futagami T."/>
            <person name="Toyoda A."/>
            <person name="Takaki Y."/>
            <person name="Nishi S."/>
            <person name="Hori S."/>
            <person name="Arai W."/>
            <person name="Tsubouchi T."/>
            <person name="Morono Y."/>
            <person name="Uchiyama I."/>
            <person name="Ito T."/>
            <person name="Fujiyama A."/>
            <person name="Inagaki F."/>
            <person name="Takami H."/>
        </authorList>
    </citation>
    <scope>NUCLEOTIDE SEQUENCE</scope>
    <source>
        <strain evidence="1">Expedition CK06-06</strain>
    </source>
</reference>
<proteinExistence type="predicted"/>
<name>X0URG7_9ZZZZ</name>
<comment type="caution">
    <text evidence="1">The sequence shown here is derived from an EMBL/GenBank/DDBJ whole genome shotgun (WGS) entry which is preliminary data.</text>
</comment>
<accession>X0URG7</accession>
<evidence type="ECO:0000313" key="1">
    <source>
        <dbReference type="EMBL" id="GAG02873.1"/>
    </source>
</evidence>
<dbReference type="AlphaFoldDB" id="X0URG7"/>
<dbReference type="EMBL" id="BARS01021374">
    <property type="protein sequence ID" value="GAG02873.1"/>
    <property type="molecule type" value="Genomic_DNA"/>
</dbReference>
<sequence>MLDLFGPSSEDVNRSNMAHATNHMAVCIALIDKGILTPDEIEACRGQATHIVEQRWAEKEREAKIAFDKEHPGMRDMMNKLFGEAAGEEV</sequence>
<gene>
    <name evidence="1" type="ORF">S01H1_34339</name>
</gene>
<organism evidence="1">
    <name type="scientific">marine sediment metagenome</name>
    <dbReference type="NCBI Taxonomy" id="412755"/>
    <lineage>
        <taxon>unclassified sequences</taxon>
        <taxon>metagenomes</taxon>
        <taxon>ecological metagenomes</taxon>
    </lineage>
</organism>